<sequence length="54" mass="6150">MSPCWKPVFPRKDEPVYLLLGHVDSESQRKLKAKIFSKYSTADETRLKRLAAGG</sequence>
<accession>A0A4U9TY90</accession>
<protein>
    <submittedName>
        <fullName evidence="1">Uncharacterized protein</fullName>
    </submittedName>
</protein>
<gene>
    <name evidence="1" type="ORF">NCTC12965_01999</name>
</gene>
<organism evidence="1">
    <name type="scientific">Serratia fonticola</name>
    <dbReference type="NCBI Taxonomy" id="47917"/>
    <lineage>
        <taxon>Bacteria</taxon>
        <taxon>Pseudomonadati</taxon>
        <taxon>Pseudomonadota</taxon>
        <taxon>Gammaproteobacteria</taxon>
        <taxon>Enterobacterales</taxon>
        <taxon>Yersiniaceae</taxon>
        <taxon>Serratia</taxon>
    </lineage>
</organism>
<dbReference type="AlphaFoldDB" id="A0A4U9TY90"/>
<dbReference type="EMBL" id="CABEEZ010000036">
    <property type="protein sequence ID" value="VTR24527.1"/>
    <property type="molecule type" value="Genomic_DNA"/>
</dbReference>
<name>A0A4U9TY90_SERFO</name>
<proteinExistence type="predicted"/>
<evidence type="ECO:0000313" key="1">
    <source>
        <dbReference type="EMBL" id="VTR24527.1"/>
    </source>
</evidence>
<reference evidence="1" key="1">
    <citation type="submission" date="2019-05" db="EMBL/GenBank/DDBJ databases">
        <authorList>
            <consortium name="Pathogen Informatics"/>
        </authorList>
    </citation>
    <scope>NUCLEOTIDE SEQUENCE [LARGE SCALE GENOMIC DNA]</scope>
    <source>
        <strain evidence="1">NCTC12965</strain>
    </source>
</reference>